<accession>A0A2H9T3K0</accession>
<gene>
    <name evidence="1" type="ORF">CI610_03286</name>
</gene>
<proteinExistence type="predicted"/>
<comment type="caution">
    <text evidence="1">The sequence shown here is derived from an EMBL/GenBank/DDBJ whole genome shotgun (WGS) entry which is preliminary data.</text>
</comment>
<organism evidence="1">
    <name type="scientific">invertebrate metagenome</name>
    <dbReference type="NCBI Taxonomy" id="1711999"/>
    <lineage>
        <taxon>unclassified sequences</taxon>
        <taxon>metagenomes</taxon>
        <taxon>organismal metagenomes</taxon>
    </lineage>
</organism>
<name>A0A2H9T3K0_9ZZZZ</name>
<dbReference type="AlphaFoldDB" id="A0A2H9T3K0"/>
<evidence type="ECO:0000313" key="1">
    <source>
        <dbReference type="EMBL" id="PJE77784.1"/>
    </source>
</evidence>
<dbReference type="EMBL" id="NSIT01000377">
    <property type="protein sequence ID" value="PJE77784.1"/>
    <property type="molecule type" value="Genomic_DNA"/>
</dbReference>
<reference evidence="1" key="1">
    <citation type="journal article" date="2017" name="Appl. Environ. Microbiol.">
        <title>Molecular characterization of an Endozoicomonas-like organism causing infection in king scallop Pecten maximus L.</title>
        <authorList>
            <person name="Cano I."/>
            <person name="van Aerle R."/>
            <person name="Ross S."/>
            <person name="Verner-Jeffreys D.W."/>
            <person name="Paley R.K."/>
            <person name="Rimmer G."/>
            <person name="Ryder D."/>
            <person name="Hooper P."/>
            <person name="Stone D."/>
            <person name="Feist S.W."/>
        </authorList>
    </citation>
    <scope>NUCLEOTIDE SEQUENCE</scope>
</reference>
<sequence length="92" mass="10785">MCVLGGCGVFVLSLLVIGWNFCRFIEETQRMSLFFSTKNGIDINVLCDIMPERLAEIRNILDSHHLRQPNFRLENMRISFFPSSIKLERSRY</sequence>
<protein>
    <submittedName>
        <fullName evidence="1">Uncharacterized protein</fullName>
    </submittedName>
</protein>